<dbReference type="InParanoid" id="A0A1X7U1K8"/>
<dbReference type="GO" id="GO:0005524">
    <property type="term" value="F:ATP binding"/>
    <property type="evidence" value="ECO:0007669"/>
    <property type="project" value="UniProtKB-UniRule"/>
</dbReference>
<evidence type="ECO:0000256" key="1">
    <source>
        <dbReference type="ARBA" id="ARBA00022441"/>
    </source>
</evidence>
<keyword evidence="1" id="KW-0880">Kelch repeat</keyword>
<dbReference type="InterPro" id="IPR011043">
    <property type="entry name" value="Gal_Oxase/kelch_b-propeller"/>
</dbReference>
<dbReference type="InterPro" id="IPR011009">
    <property type="entry name" value="Kinase-like_dom_sf"/>
</dbReference>
<dbReference type="InterPro" id="IPR015915">
    <property type="entry name" value="Kelch-typ_b-propeller"/>
</dbReference>
<dbReference type="SUPFAM" id="SSF50965">
    <property type="entry name" value="Galactose oxidase, central domain"/>
    <property type="match status" value="1"/>
</dbReference>
<feature type="binding site" evidence="3">
    <location>
        <position position="574"/>
    </location>
    <ligand>
        <name>ATP</name>
        <dbReference type="ChEBI" id="CHEBI:30616"/>
    </ligand>
</feature>
<feature type="region of interest" description="Disordered" evidence="4">
    <location>
        <begin position="481"/>
        <end position="501"/>
    </location>
</feature>
<dbReference type="EnsemblMetazoa" id="Aqu2.1.21742_001">
    <property type="protein sequence ID" value="Aqu2.1.21742_001"/>
    <property type="gene ID" value="Aqu2.1.21742"/>
</dbReference>
<dbReference type="PANTHER" id="PTHR46228">
    <property type="entry name" value="KELCH DOMAIN-CONTAINING PROTEIN"/>
    <property type="match status" value="1"/>
</dbReference>
<sequence length="1463" mass="165424">MIEFRNLSDHVTLLRAMAVARFFGSRARGEDKDQVNKIAGHRAVSVGDSLYMWAGIHAGLPAVHDSEEKRQFSSNIQHFTPSAGQWITRSTTGTPPLGVGAYCCTAINDLLFYFGGQCHGGHDICYHNSIAQLDTVSLQWRELEPTDATRPVMRRAYGGMLSFEHDGVHHLLMIGGIGSKPVVQLSHSGYSELPSGRWRTNEHSMYNLSSRKWSNPSIIGQCIPPASGFVIEKISNTRAVLFGGLETDGDAKVTITDNIYILEISVSTVFWQCIKKPETIDQYWPVGRYLHGGAAIITGSNHPMLVISGGRDKDGVTLDDFWIFNIAQHSWIKLDVPHSVSKRLDHSLSVFIMSPSCVWILTVGGLLVTSPNIVMLTELVIGKGEWTVGDTFDTNDMKNEKYKKKYLQHLELGRRMWLEADYQKPRKGDTADIEQTVQALMKSLEEKEREAQFLHQQLEQNKTEKEHEIKRYCHLLQEKDREEAEREQKYNNQLEEKEREHQKVLQEKGKELQEKDRELHQLQEAVHMYQQRALANNHWVINKDEVILTKEELGRGSYAIVTVGIFQGLRVVVKEMGIASRVRHPNLVQFIGATKELRRNRLTNQQILSIAQDVALGLNYLHLFKPQPIIHRDVSSPNVLLKPCTRPAGFEAKVADYGTAKLVQVDSTGTVMPGNVAYAAPEARDPDQHSPAMDVYSYSVLLMEMTLGSPPEMTMAEREVQAGSVSWSDMKSLIQIGINASPRARLTMAQAKSFMARPRLDLCSNLIQSRQVSMSEQSIYKGRARHSTPAVGGSLYLWAGAQLDLPEILARLHDSRPRRKLVSAVEKFTLSTGRWTSHLTRGTPPLGIVGYVCATFRSNIYYYAGWCGHDRCFHNSLNVLNTLTMSWNQLHPNDESMMKKGYGGMLSLEIDGTDYLFMVGGSGIYKGRARHSTPAVGGSLYLWAGAQLDLPEILARLHDSRSRRKLVSAVEKFTLSTGRWTSHLTRGTPPLGIVGYVCATFRSNIYYYAGWCGHDRCFHNSLNVLNTLTMSWNQLHPNDESMMKKGYGGMLSLEIDGTDYLFMVGGSGPKPSVKRPQFQYDRLDDGMARTNEQLLYNLSNGKFTVPSVSGQCCPPTSYFTINKITGNKGIMFGGAVTYDGLGITTNNVHIFNVTHNTIHWESIKKGSISVKGLWPKKRCNHASAVISGVSTSPALVVIGGSGRTRHLMSDCLLFDNITTDEFSCKKIPLPESVTGRYDHSLTAVTMSPNCVWLVIVGGFDEFKWNIFGGENTHINDTNRLTMIVEFVYEAGEWIVQSVLDGHDLTSKKYQEKYELYSKTRTWWMDQVVEYPTEKEAELQRYIQLLHQKLAETNKQAKVDDNNKLEEVLKAQVQIHKEKQILTEDIEKLRATVAYNEVYITEIEEEKKQFEEEKRKLEELYLKEKQITKELKTKVVVNEVHITDMEEEKEKREEQYRNEKQITE</sequence>
<dbReference type="SUPFAM" id="SSF56112">
    <property type="entry name" value="Protein kinase-like (PK-like)"/>
    <property type="match status" value="1"/>
</dbReference>
<evidence type="ECO:0000256" key="2">
    <source>
        <dbReference type="ARBA" id="ARBA00022737"/>
    </source>
</evidence>
<evidence type="ECO:0000259" key="5">
    <source>
        <dbReference type="PROSITE" id="PS50011"/>
    </source>
</evidence>
<dbReference type="SUPFAM" id="SSF117281">
    <property type="entry name" value="Kelch motif"/>
    <property type="match status" value="2"/>
</dbReference>
<dbReference type="InterPro" id="IPR017441">
    <property type="entry name" value="Protein_kinase_ATP_BS"/>
</dbReference>
<evidence type="ECO:0000313" key="6">
    <source>
        <dbReference type="EnsemblMetazoa" id="Aqu2.1.21742_001"/>
    </source>
</evidence>
<organism evidence="6">
    <name type="scientific">Amphimedon queenslandica</name>
    <name type="common">Sponge</name>
    <dbReference type="NCBI Taxonomy" id="400682"/>
    <lineage>
        <taxon>Eukaryota</taxon>
        <taxon>Metazoa</taxon>
        <taxon>Porifera</taxon>
        <taxon>Demospongiae</taxon>
        <taxon>Heteroscleromorpha</taxon>
        <taxon>Haplosclerida</taxon>
        <taxon>Niphatidae</taxon>
        <taxon>Amphimedon</taxon>
    </lineage>
</organism>
<dbReference type="OrthoDB" id="432528at2759"/>
<name>A0A1X7U1K8_AMPQE</name>
<keyword evidence="2" id="KW-0677">Repeat</keyword>
<feature type="region of interest" description="Disordered" evidence="4">
    <location>
        <begin position="1443"/>
        <end position="1463"/>
    </location>
</feature>
<feature type="domain" description="Protein kinase" evidence="5">
    <location>
        <begin position="377"/>
        <end position="760"/>
    </location>
</feature>
<dbReference type="Gene3D" id="3.30.200.20">
    <property type="entry name" value="Phosphorylase Kinase, domain 1"/>
    <property type="match status" value="1"/>
</dbReference>
<accession>A0A1X7U1K8</accession>
<keyword evidence="3" id="KW-0547">Nucleotide-binding</keyword>
<keyword evidence="3" id="KW-0067">ATP-binding</keyword>
<dbReference type="GO" id="GO:0004672">
    <property type="term" value="F:protein kinase activity"/>
    <property type="evidence" value="ECO:0007669"/>
    <property type="project" value="InterPro"/>
</dbReference>
<evidence type="ECO:0000256" key="4">
    <source>
        <dbReference type="SAM" id="MobiDB-lite"/>
    </source>
</evidence>
<dbReference type="Gene3D" id="1.10.510.10">
    <property type="entry name" value="Transferase(Phosphotransferase) domain 1"/>
    <property type="match status" value="1"/>
</dbReference>
<dbReference type="Gene3D" id="2.120.10.80">
    <property type="entry name" value="Kelch-type beta propeller"/>
    <property type="match status" value="5"/>
</dbReference>
<dbReference type="STRING" id="400682.A0A1X7U1K8"/>
<proteinExistence type="predicted"/>
<reference evidence="6" key="1">
    <citation type="submission" date="2017-05" db="UniProtKB">
        <authorList>
            <consortium name="EnsemblMetazoa"/>
        </authorList>
    </citation>
    <scope>IDENTIFICATION</scope>
</reference>
<evidence type="ECO:0000256" key="3">
    <source>
        <dbReference type="PROSITE-ProRule" id="PRU10141"/>
    </source>
</evidence>
<dbReference type="PROSITE" id="PS00107">
    <property type="entry name" value="PROTEIN_KINASE_ATP"/>
    <property type="match status" value="1"/>
</dbReference>
<dbReference type="InterPro" id="IPR000719">
    <property type="entry name" value="Prot_kinase_dom"/>
</dbReference>
<dbReference type="Pfam" id="PF00069">
    <property type="entry name" value="Pkinase"/>
    <property type="match status" value="1"/>
</dbReference>
<dbReference type="PANTHER" id="PTHR46228:SF2">
    <property type="entry name" value="KELCH REPEAT PROTEIN (AFU_ORTHOLOGUE AFUA_4G14350)"/>
    <property type="match status" value="1"/>
</dbReference>
<protein>
    <recommendedName>
        <fullName evidence="5">Protein kinase domain-containing protein</fullName>
    </recommendedName>
</protein>
<dbReference type="PROSITE" id="PS50011">
    <property type="entry name" value="PROTEIN_KINASE_DOM"/>
    <property type="match status" value="1"/>
</dbReference>